<name>A0A412AXH4_9FIRM</name>
<sequence>MAYQRIGLTTLIASIQDKIQTRTKLKCYDSVPGNAPSPFYFAEVINTTPANTKTMFRDNFTVWVHAIAEKGNSSVGVYTMIEQLQEALTENIVLPEPFELIMQTDGGVQTIQTDETGEKHAVVTFDFMVCYGFKCKM</sequence>
<organism evidence="1 2">
    <name type="scientific">[Clostridium] leptum</name>
    <dbReference type="NCBI Taxonomy" id="1535"/>
    <lineage>
        <taxon>Bacteria</taxon>
        <taxon>Bacillati</taxon>
        <taxon>Bacillota</taxon>
        <taxon>Clostridia</taxon>
        <taxon>Eubacteriales</taxon>
        <taxon>Oscillospiraceae</taxon>
        <taxon>Oscillospiraceae incertae sedis</taxon>
    </lineage>
</organism>
<dbReference type="Proteomes" id="UP000284751">
    <property type="component" value="Unassembled WGS sequence"/>
</dbReference>
<evidence type="ECO:0000313" key="2">
    <source>
        <dbReference type="Proteomes" id="UP000284751"/>
    </source>
</evidence>
<gene>
    <name evidence="1" type="ORF">DWY99_06655</name>
</gene>
<reference evidence="1 2" key="1">
    <citation type="submission" date="2018-08" db="EMBL/GenBank/DDBJ databases">
        <title>A genome reference for cultivated species of the human gut microbiota.</title>
        <authorList>
            <person name="Zou Y."/>
            <person name="Xue W."/>
            <person name="Luo G."/>
        </authorList>
    </citation>
    <scope>NUCLEOTIDE SEQUENCE [LARGE SCALE GENOMIC DNA]</scope>
    <source>
        <strain evidence="1 2">AF28-26</strain>
    </source>
</reference>
<dbReference type="InterPro" id="IPR053745">
    <property type="entry name" value="Viral_Tail_Comp_sf"/>
</dbReference>
<dbReference type="Pfam" id="PF16807">
    <property type="entry name" value="Phage_tail_terminator_4"/>
    <property type="match status" value="1"/>
</dbReference>
<comment type="caution">
    <text evidence="1">The sequence shown here is derived from an EMBL/GenBank/DDBJ whole genome shotgun (WGS) entry which is preliminary data.</text>
</comment>
<proteinExistence type="predicted"/>
<accession>A0A412AXH4</accession>
<dbReference type="Gene3D" id="3.30.2000.30">
    <property type="match status" value="1"/>
</dbReference>
<protein>
    <submittedName>
        <fullName evidence="1">DUF5072 domain-containing protein</fullName>
    </submittedName>
</protein>
<dbReference type="EMBL" id="QRTC01000021">
    <property type="protein sequence ID" value="RGQ41110.1"/>
    <property type="molecule type" value="Genomic_DNA"/>
</dbReference>
<dbReference type="AlphaFoldDB" id="A0A412AXH4"/>
<evidence type="ECO:0000313" key="1">
    <source>
        <dbReference type="EMBL" id="RGQ41110.1"/>
    </source>
</evidence>